<reference evidence="4 5" key="1">
    <citation type="submission" date="2019-02" db="EMBL/GenBank/DDBJ databases">
        <title>Deep-cultivation of Planctomycetes and their phenomic and genomic characterization uncovers novel biology.</title>
        <authorList>
            <person name="Wiegand S."/>
            <person name="Jogler M."/>
            <person name="Boedeker C."/>
            <person name="Pinto D."/>
            <person name="Vollmers J."/>
            <person name="Rivas-Marin E."/>
            <person name="Kohn T."/>
            <person name="Peeters S.H."/>
            <person name="Heuer A."/>
            <person name="Rast P."/>
            <person name="Oberbeckmann S."/>
            <person name="Bunk B."/>
            <person name="Jeske O."/>
            <person name="Meyerdierks A."/>
            <person name="Storesund J.E."/>
            <person name="Kallscheuer N."/>
            <person name="Luecker S."/>
            <person name="Lage O.M."/>
            <person name="Pohl T."/>
            <person name="Merkel B.J."/>
            <person name="Hornburger P."/>
            <person name="Mueller R.-W."/>
            <person name="Bruemmer F."/>
            <person name="Labrenz M."/>
            <person name="Spormann A.M."/>
            <person name="Op Den Camp H."/>
            <person name="Overmann J."/>
            <person name="Amann R."/>
            <person name="Jetten M.S.M."/>
            <person name="Mascher T."/>
            <person name="Medema M.H."/>
            <person name="Devos D.P."/>
            <person name="Kaster A.-K."/>
            <person name="Ovreas L."/>
            <person name="Rohde M."/>
            <person name="Galperin M.Y."/>
            <person name="Jogler C."/>
        </authorList>
    </citation>
    <scope>NUCLEOTIDE SEQUENCE [LARGE SCALE GENOMIC DNA]</scope>
    <source>
        <strain evidence="4 5">Pla111</strain>
    </source>
</reference>
<dbReference type="InterPro" id="IPR011444">
    <property type="entry name" value="DUF1549"/>
</dbReference>
<dbReference type="InterPro" id="IPR022655">
    <property type="entry name" value="DUF1553"/>
</dbReference>
<protein>
    <recommendedName>
        <fullName evidence="6">DUF1549 domain-containing protein</fullName>
    </recommendedName>
</protein>
<evidence type="ECO:0000256" key="1">
    <source>
        <dbReference type="SAM" id="SignalP"/>
    </source>
</evidence>
<feature type="domain" description="DUF1553" evidence="3">
    <location>
        <begin position="302"/>
        <end position="418"/>
    </location>
</feature>
<dbReference type="AlphaFoldDB" id="A0A5C5WCR0"/>
<name>A0A5C5WCR0_9BACT</name>
<dbReference type="Pfam" id="PF07587">
    <property type="entry name" value="PSD1"/>
    <property type="match status" value="1"/>
</dbReference>
<feature type="signal peptide" evidence="1">
    <location>
        <begin position="1"/>
        <end position="25"/>
    </location>
</feature>
<proteinExistence type="predicted"/>
<keyword evidence="1" id="KW-0732">Signal</keyword>
<evidence type="ECO:0000259" key="3">
    <source>
        <dbReference type="Pfam" id="PF07587"/>
    </source>
</evidence>
<sequence precursor="true">MATRQIKLRIVLTLGGLLALAEVQATGPTTQLAPQSAPQPVLGATVQTVSATIGIDDGSPASVARTIDQLVEAIAREQGVTPGPLANDARFLRRASLDLCGVIPRVSDTLDYAADQDLEKRARAVRKFVRSPRYATHLATTWADLLIPADRGDFAQRLNAVGLENWLRDRFARNVRYDNVVYDLLVATDAGQLGPASYFSAHELMPERLAANSSRLLLGVSLDCAQCHDHPFTDWKQTDFWGYAAFFARVRADNAMMRPGGATRIIDSDRGEVRLPGDDAGEPIPPRPLGGEVVEDSSYESRREQLALWMAERDNPYLARAAVNAVWRKMLGRGLVEEIRADGAHHPATHARLLDEIADAFVAAGFDLRWLHETIALTDAYARQSTSESDSAPAKAFVAMPPRRLSAEQLYDSLSRLARPAITEDPFSPNPAREAFVQRMRSGGEDPLAYTGSTLQALVMLNGSTVQATAEPAESGLTAALEAPYLSDRERIELVFMATLGRPPLEKEDHIFSEHLRAVGDDPAHRAAALSDFLWALANSTEMAFNH</sequence>
<evidence type="ECO:0000259" key="2">
    <source>
        <dbReference type="Pfam" id="PF07583"/>
    </source>
</evidence>
<feature type="chain" id="PRO_5022932218" description="DUF1549 domain-containing protein" evidence="1">
    <location>
        <begin position="26"/>
        <end position="547"/>
    </location>
</feature>
<comment type="caution">
    <text evidence="4">The sequence shown here is derived from an EMBL/GenBank/DDBJ whole genome shotgun (WGS) entry which is preliminary data.</text>
</comment>
<dbReference type="Proteomes" id="UP000318995">
    <property type="component" value="Unassembled WGS sequence"/>
</dbReference>
<keyword evidence="5" id="KW-1185">Reference proteome</keyword>
<accession>A0A5C5WCR0</accession>
<dbReference type="Pfam" id="PF07583">
    <property type="entry name" value="PSCyt2"/>
    <property type="match status" value="1"/>
</dbReference>
<feature type="domain" description="DUF1549" evidence="2">
    <location>
        <begin position="67"/>
        <end position="251"/>
    </location>
</feature>
<evidence type="ECO:0000313" key="4">
    <source>
        <dbReference type="EMBL" id="TWT48454.1"/>
    </source>
</evidence>
<gene>
    <name evidence="4" type="ORF">Pla111_02220</name>
</gene>
<dbReference type="RefSeq" id="WP_197524649.1">
    <property type="nucleotide sequence ID" value="NZ_SJPH01000001.1"/>
</dbReference>
<organism evidence="4 5">
    <name type="scientific">Botrimarina hoheduenensis</name>
    <dbReference type="NCBI Taxonomy" id="2528000"/>
    <lineage>
        <taxon>Bacteria</taxon>
        <taxon>Pseudomonadati</taxon>
        <taxon>Planctomycetota</taxon>
        <taxon>Planctomycetia</taxon>
        <taxon>Pirellulales</taxon>
        <taxon>Lacipirellulaceae</taxon>
        <taxon>Botrimarina</taxon>
    </lineage>
</organism>
<dbReference type="PANTHER" id="PTHR35889">
    <property type="entry name" value="CYCLOINULO-OLIGOSACCHARIDE FRUCTANOTRANSFERASE-RELATED"/>
    <property type="match status" value="1"/>
</dbReference>
<dbReference type="EMBL" id="SJPH01000001">
    <property type="protein sequence ID" value="TWT48454.1"/>
    <property type="molecule type" value="Genomic_DNA"/>
</dbReference>
<dbReference type="PANTHER" id="PTHR35889:SF3">
    <property type="entry name" value="F-BOX DOMAIN-CONTAINING PROTEIN"/>
    <property type="match status" value="1"/>
</dbReference>
<evidence type="ECO:0000313" key="5">
    <source>
        <dbReference type="Proteomes" id="UP000318995"/>
    </source>
</evidence>
<evidence type="ECO:0008006" key="6">
    <source>
        <dbReference type="Google" id="ProtNLM"/>
    </source>
</evidence>